<dbReference type="InterPro" id="IPR009057">
    <property type="entry name" value="Homeodomain-like_sf"/>
</dbReference>
<dbReference type="PANTHER" id="PTHR12802">
    <property type="entry name" value="SWI/SNF COMPLEX-RELATED"/>
    <property type="match status" value="1"/>
</dbReference>
<dbReference type="InterPro" id="IPR006447">
    <property type="entry name" value="Myb_dom_plants"/>
</dbReference>
<feature type="region of interest" description="Disordered" evidence="6">
    <location>
        <begin position="1"/>
        <end position="28"/>
    </location>
</feature>
<evidence type="ECO:0000259" key="8">
    <source>
        <dbReference type="PROSITE" id="PS51293"/>
    </source>
</evidence>
<evidence type="ECO:0008006" key="12">
    <source>
        <dbReference type="Google" id="ProtNLM"/>
    </source>
</evidence>
<reference evidence="10" key="2">
    <citation type="submission" date="2020-08" db="EMBL/GenBank/DDBJ databases">
        <title>Plant Genome Project.</title>
        <authorList>
            <person name="Zhang R.-G."/>
        </authorList>
    </citation>
    <scope>NUCLEOTIDE SEQUENCE</scope>
    <source>
        <strain evidence="10">Huo1</strain>
        <tissue evidence="10">Leaf</tissue>
    </source>
</reference>
<keyword evidence="4" id="KW-0804">Transcription</keyword>
<dbReference type="AlphaFoldDB" id="A0A8X8Z6Z2"/>
<evidence type="ECO:0000256" key="4">
    <source>
        <dbReference type="ARBA" id="ARBA00023163"/>
    </source>
</evidence>
<evidence type="ECO:0000259" key="7">
    <source>
        <dbReference type="PROSITE" id="PS50090"/>
    </source>
</evidence>
<feature type="domain" description="SANT" evidence="8">
    <location>
        <begin position="44"/>
        <end position="95"/>
    </location>
</feature>
<comment type="subcellular location">
    <subcellularLocation>
        <location evidence="1">Nucleus</location>
    </subcellularLocation>
</comment>
<dbReference type="GO" id="GO:0010468">
    <property type="term" value="P:regulation of gene expression"/>
    <property type="evidence" value="ECO:0007669"/>
    <property type="project" value="UniProtKB-ARBA"/>
</dbReference>
<dbReference type="InterPro" id="IPR001005">
    <property type="entry name" value="SANT/Myb"/>
</dbReference>
<feature type="compositionally biased region" description="Basic and acidic residues" evidence="6">
    <location>
        <begin position="262"/>
        <end position="282"/>
    </location>
</feature>
<reference evidence="10" key="1">
    <citation type="submission" date="2018-01" db="EMBL/GenBank/DDBJ databases">
        <authorList>
            <person name="Mao J.F."/>
        </authorList>
    </citation>
    <scope>NUCLEOTIDE SEQUENCE</scope>
    <source>
        <strain evidence="10">Huo1</strain>
        <tissue evidence="10">Leaf</tissue>
    </source>
</reference>
<feature type="compositionally biased region" description="Basic and acidic residues" evidence="6">
    <location>
        <begin position="240"/>
        <end position="254"/>
    </location>
</feature>
<evidence type="ECO:0000313" key="10">
    <source>
        <dbReference type="EMBL" id="KAG6394392.1"/>
    </source>
</evidence>
<evidence type="ECO:0000256" key="2">
    <source>
        <dbReference type="ARBA" id="ARBA00023015"/>
    </source>
</evidence>
<keyword evidence="11" id="KW-1185">Reference proteome</keyword>
<dbReference type="InterPro" id="IPR017930">
    <property type="entry name" value="Myb_dom"/>
</dbReference>
<feature type="region of interest" description="Disordered" evidence="6">
    <location>
        <begin position="153"/>
        <end position="193"/>
    </location>
</feature>
<dbReference type="PROSITE" id="PS50090">
    <property type="entry name" value="MYB_LIKE"/>
    <property type="match status" value="1"/>
</dbReference>
<evidence type="ECO:0000256" key="3">
    <source>
        <dbReference type="ARBA" id="ARBA00023125"/>
    </source>
</evidence>
<protein>
    <recommendedName>
        <fullName evidence="12">MYB-related transcription factor LHY</fullName>
    </recommendedName>
</protein>
<keyword evidence="5" id="KW-0539">Nucleus</keyword>
<keyword evidence="3" id="KW-0238">DNA-binding</keyword>
<feature type="region of interest" description="Disordered" evidence="6">
    <location>
        <begin position="109"/>
        <end position="131"/>
    </location>
</feature>
<feature type="region of interest" description="Disordered" evidence="6">
    <location>
        <begin position="239"/>
        <end position="290"/>
    </location>
</feature>
<dbReference type="FunFam" id="1.10.10.60:FF:000023">
    <property type="entry name" value="protein REVEILLE 6 isoform X1"/>
    <property type="match status" value="1"/>
</dbReference>
<feature type="domain" description="Myb-like" evidence="7">
    <location>
        <begin position="41"/>
        <end position="91"/>
    </location>
</feature>
<gene>
    <name evidence="10" type="ORF">SASPL_144976</name>
</gene>
<feature type="domain" description="HTH myb-type" evidence="9">
    <location>
        <begin position="41"/>
        <end position="95"/>
    </location>
</feature>
<dbReference type="SMART" id="SM00717">
    <property type="entry name" value="SANT"/>
    <property type="match status" value="1"/>
</dbReference>
<evidence type="ECO:0000256" key="6">
    <source>
        <dbReference type="SAM" id="MobiDB-lite"/>
    </source>
</evidence>
<sequence>MASSVQGKHESATGATEESMQSNEQFSSADEYAFKVRKPYTITKQRERWTEEEHERFLEALKLHGRAWRKIEEHMGTKTAVQIRSHAQKFFSKLMRSASQDVLEQATESPTSVLSENHSDTSARADTCTPEGSWSQLSSTLALDASASCAAEAPTRTELVNENGKYNPDEEVSPYQELSSHNDKEDQSAVQQTEALCEGGYASFPLKVIPLKITAEHVSPVDAVPFPWLMLSSCSTQQGLDKKGNLDSNEEKEVSSSGSTTDSDREKSSDTDSRRPLLEMRGKQTHSPLD</sequence>
<organism evidence="10">
    <name type="scientific">Salvia splendens</name>
    <name type="common">Scarlet sage</name>
    <dbReference type="NCBI Taxonomy" id="180675"/>
    <lineage>
        <taxon>Eukaryota</taxon>
        <taxon>Viridiplantae</taxon>
        <taxon>Streptophyta</taxon>
        <taxon>Embryophyta</taxon>
        <taxon>Tracheophyta</taxon>
        <taxon>Spermatophyta</taxon>
        <taxon>Magnoliopsida</taxon>
        <taxon>eudicotyledons</taxon>
        <taxon>Gunneridae</taxon>
        <taxon>Pentapetalae</taxon>
        <taxon>asterids</taxon>
        <taxon>lamiids</taxon>
        <taxon>Lamiales</taxon>
        <taxon>Lamiaceae</taxon>
        <taxon>Nepetoideae</taxon>
        <taxon>Mentheae</taxon>
        <taxon>Salviinae</taxon>
        <taxon>Salvia</taxon>
        <taxon>Salvia subgen. Calosphace</taxon>
        <taxon>core Calosphace</taxon>
    </lineage>
</organism>
<evidence type="ECO:0000259" key="9">
    <source>
        <dbReference type="PROSITE" id="PS51294"/>
    </source>
</evidence>
<dbReference type="EMBL" id="PNBA02000017">
    <property type="protein sequence ID" value="KAG6394392.1"/>
    <property type="molecule type" value="Genomic_DNA"/>
</dbReference>
<dbReference type="NCBIfam" id="TIGR01557">
    <property type="entry name" value="myb_SHAQKYF"/>
    <property type="match status" value="1"/>
</dbReference>
<accession>A0A8X8Z6Z2</accession>
<keyword evidence="2" id="KW-0805">Transcription regulation</keyword>
<dbReference type="Proteomes" id="UP000298416">
    <property type="component" value="Unassembled WGS sequence"/>
</dbReference>
<proteinExistence type="predicted"/>
<name>A0A8X8Z6Z2_SALSN</name>
<evidence type="ECO:0000313" key="11">
    <source>
        <dbReference type="Proteomes" id="UP000298416"/>
    </source>
</evidence>
<dbReference type="SUPFAM" id="SSF46689">
    <property type="entry name" value="Homeodomain-like"/>
    <property type="match status" value="1"/>
</dbReference>
<comment type="caution">
    <text evidence="10">The sequence shown here is derived from an EMBL/GenBank/DDBJ whole genome shotgun (WGS) entry which is preliminary data.</text>
</comment>
<dbReference type="PROSITE" id="PS51293">
    <property type="entry name" value="SANT"/>
    <property type="match status" value="1"/>
</dbReference>
<dbReference type="PROSITE" id="PS51294">
    <property type="entry name" value="HTH_MYB"/>
    <property type="match status" value="1"/>
</dbReference>
<dbReference type="Gene3D" id="1.10.10.60">
    <property type="entry name" value="Homeodomain-like"/>
    <property type="match status" value="1"/>
</dbReference>
<dbReference type="PANTHER" id="PTHR12802:SF155">
    <property type="entry name" value="DEUBIQUITINASE MYSM1"/>
    <property type="match status" value="1"/>
</dbReference>
<dbReference type="InterPro" id="IPR017884">
    <property type="entry name" value="SANT_dom"/>
</dbReference>
<evidence type="ECO:0000256" key="1">
    <source>
        <dbReference type="ARBA" id="ARBA00004123"/>
    </source>
</evidence>
<dbReference type="GO" id="GO:0003677">
    <property type="term" value="F:DNA binding"/>
    <property type="evidence" value="ECO:0007669"/>
    <property type="project" value="UniProtKB-KW"/>
</dbReference>
<dbReference type="GO" id="GO:0005634">
    <property type="term" value="C:nucleus"/>
    <property type="evidence" value="ECO:0007669"/>
    <property type="project" value="UniProtKB-SubCell"/>
</dbReference>
<dbReference type="CDD" id="cd00167">
    <property type="entry name" value="SANT"/>
    <property type="match status" value="1"/>
</dbReference>
<feature type="compositionally biased region" description="Polar residues" evidence="6">
    <location>
        <begin position="13"/>
        <end position="28"/>
    </location>
</feature>
<dbReference type="Pfam" id="PF00249">
    <property type="entry name" value="Myb_DNA-binding"/>
    <property type="match status" value="1"/>
</dbReference>
<evidence type="ECO:0000256" key="5">
    <source>
        <dbReference type="ARBA" id="ARBA00023242"/>
    </source>
</evidence>